<evidence type="ECO:0008006" key="4">
    <source>
        <dbReference type="Google" id="ProtNLM"/>
    </source>
</evidence>
<evidence type="ECO:0000256" key="1">
    <source>
        <dbReference type="SAM" id="MobiDB-lite"/>
    </source>
</evidence>
<evidence type="ECO:0000313" key="3">
    <source>
        <dbReference type="Proteomes" id="UP000023152"/>
    </source>
</evidence>
<feature type="region of interest" description="Disordered" evidence="1">
    <location>
        <begin position="169"/>
        <end position="196"/>
    </location>
</feature>
<name>X6LKT0_RETFI</name>
<feature type="compositionally biased region" description="Basic and acidic residues" evidence="1">
    <location>
        <begin position="186"/>
        <end position="196"/>
    </location>
</feature>
<proteinExistence type="predicted"/>
<keyword evidence="3" id="KW-1185">Reference proteome</keyword>
<reference evidence="2 3" key="1">
    <citation type="journal article" date="2013" name="Curr. Biol.">
        <title>The Genome of the Foraminiferan Reticulomyxa filosa.</title>
        <authorList>
            <person name="Glockner G."/>
            <person name="Hulsmann N."/>
            <person name="Schleicher M."/>
            <person name="Noegel A.A."/>
            <person name="Eichinger L."/>
            <person name="Gallinger C."/>
            <person name="Pawlowski J."/>
            <person name="Sierra R."/>
            <person name="Euteneuer U."/>
            <person name="Pillet L."/>
            <person name="Moustafa A."/>
            <person name="Platzer M."/>
            <person name="Groth M."/>
            <person name="Szafranski K."/>
            <person name="Schliwa M."/>
        </authorList>
    </citation>
    <scope>NUCLEOTIDE SEQUENCE [LARGE SCALE GENOMIC DNA]</scope>
</reference>
<feature type="non-terminal residue" evidence="2">
    <location>
        <position position="328"/>
    </location>
</feature>
<dbReference type="SUPFAM" id="SSF46934">
    <property type="entry name" value="UBA-like"/>
    <property type="match status" value="1"/>
</dbReference>
<comment type="caution">
    <text evidence="2">The sequence shown here is derived from an EMBL/GenBank/DDBJ whole genome shotgun (WGS) entry which is preliminary data.</text>
</comment>
<feature type="compositionally biased region" description="Low complexity" evidence="1">
    <location>
        <begin position="169"/>
        <end position="185"/>
    </location>
</feature>
<dbReference type="InterPro" id="IPR009060">
    <property type="entry name" value="UBA-like_sf"/>
</dbReference>
<protein>
    <recommendedName>
        <fullName evidence="4">UBA domain-containing protein</fullName>
    </recommendedName>
</protein>
<gene>
    <name evidence="2" type="ORF">RFI_35697</name>
</gene>
<organism evidence="2 3">
    <name type="scientific">Reticulomyxa filosa</name>
    <dbReference type="NCBI Taxonomy" id="46433"/>
    <lineage>
        <taxon>Eukaryota</taxon>
        <taxon>Sar</taxon>
        <taxon>Rhizaria</taxon>
        <taxon>Retaria</taxon>
        <taxon>Foraminifera</taxon>
        <taxon>Monothalamids</taxon>
        <taxon>Reticulomyxidae</taxon>
        <taxon>Reticulomyxa</taxon>
    </lineage>
</organism>
<dbReference type="AlphaFoldDB" id="X6LKT0"/>
<evidence type="ECO:0000313" key="2">
    <source>
        <dbReference type="EMBL" id="ETO01742.1"/>
    </source>
</evidence>
<dbReference type="Proteomes" id="UP000023152">
    <property type="component" value="Unassembled WGS sequence"/>
</dbReference>
<accession>X6LKT0</accession>
<sequence length="328" mass="38203">MESTNHYMKLCSESTIEFPPQVDKIEWKNDFEIEHENEISAIKRLNTSSKPTAQAESVKDTSIERQEAVFQLMGLGYELSLVEHALDQIADTSPNNVLLATEWILNNIKKWESQNCKQDEGESAMLKQESWLKKKFYFAETPKLEFSKAIIRCFYPCPIVRKDIQEFPSPSLSSDSTTLSNASSDTARDTNRPKNKNEERINALLHKWYASDTDIIQQRNNLRLRLHKDTWSCLADLEIPLLVQKQNFQIPHYRQYLPLFDDIKEELIIALCRFFYFLPVQKDPKDKNTKSAKESQAEEENLDYTFQPLTKPDQLEQWCLDAVKVING</sequence>
<dbReference type="EMBL" id="ASPP01037518">
    <property type="protein sequence ID" value="ETO01742.1"/>
    <property type="molecule type" value="Genomic_DNA"/>
</dbReference>